<evidence type="ECO:0000256" key="2">
    <source>
        <dbReference type="ARBA" id="ARBA00023002"/>
    </source>
</evidence>
<dbReference type="InterPro" id="IPR020904">
    <property type="entry name" value="Sc_DH/Rdtase_CS"/>
</dbReference>
<dbReference type="PRINTS" id="PR00080">
    <property type="entry name" value="SDRFAMILY"/>
</dbReference>
<evidence type="ECO:0000313" key="4">
    <source>
        <dbReference type="EMBL" id="SJZ73325.1"/>
    </source>
</evidence>
<dbReference type="EMBL" id="FUWW01000018">
    <property type="protein sequence ID" value="SJZ73325.1"/>
    <property type="molecule type" value="Genomic_DNA"/>
</dbReference>
<dbReference type="PROSITE" id="PS00061">
    <property type="entry name" value="ADH_SHORT"/>
    <property type="match status" value="1"/>
</dbReference>
<dbReference type="CDD" id="cd05233">
    <property type="entry name" value="SDR_c"/>
    <property type="match status" value="1"/>
</dbReference>
<evidence type="ECO:0000256" key="1">
    <source>
        <dbReference type="ARBA" id="ARBA00006484"/>
    </source>
</evidence>
<keyword evidence="5" id="KW-1185">Reference proteome</keyword>
<protein>
    <submittedName>
        <fullName evidence="4">3-oxoacyl-[acyl-carrier protein] reductase</fullName>
    </submittedName>
</protein>
<dbReference type="PANTHER" id="PTHR42879:SF2">
    <property type="entry name" value="3-OXOACYL-[ACYL-CARRIER-PROTEIN] REDUCTASE FABG"/>
    <property type="match status" value="1"/>
</dbReference>
<comment type="similarity">
    <text evidence="1">Belongs to the short-chain dehydrogenases/reductases (SDR) family.</text>
</comment>
<dbReference type="AlphaFoldDB" id="A0A1T4N2T8"/>
<keyword evidence="3" id="KW-0753">Steroid metabolism</keyword>
<organism evidence="4 5">
    <name type="scientific">Eubacterium coprostanoligenes</name>
    <dbReference type="NCBI Taxonomy" id="290054"/>
    <lineage>
        <taxon>Bacteria</taxon>
        <taxon>Bacillati</taxon>
        <taxon>Bacillota</taxon>
        <taxon>Clostridia</taxon>
        <taxon>Eubacteriales</taxon>
        <taxon>Eubacteriaceae</taxon>
        <taxon>Eubacterium</taxon>
    </lineage>
</organism>
<dbReference type="InterPro" id="IPR050259">
    <property type="entry name" value="SDR"/>
</dbReference>
<dbReference type="PRINTS" id="PR00081">
    <property type="entry name" value="GDHRDH"/>
</dbReference>
<dbReference type="InterPro" id="IPR036291">
    <property type="entry name" value="NAD(P)-bd_dom_sf"/>
</dbReference>
<dbReference type="SUPFAM" id="SSF51735">
    <property type="entry name" value="NAD(P)-binding Rossmann-fold domains"/>
    <property type="match status" value="1"/>
</dbReference>
<name>A0A1T4N2T8_9FIRM</name>
<dbReference type="Gene3D" id="3.40.50.720">
    <property type="entry name" value="NAD(P)-binding Rossmann-like Domain"/>
    <property type="match status" value="1"/>
</dbReference>
<accession>A0A1T4N2T8</accession>
<gene>
    <name evidence="4" type="ORF">SAMN02745114_01453</name>
</gene>
<dbReference type="Proteomes" id="UP000190657">
    <property type="component" value="Unassembled WGS sequence"/>
</dbReference>
<keyword evidence="2" id="KW-0560">Oxidoreductase</keyword>
<dbReference type="STRING" id="290054.SAMN02745114_01453"/>
<dbReference type="OrthoDB" id="9803333at2"/>
<evidence type="ECO:0000256" key="3">
    <source>
        <dbReference type="ARBA" id="ARBA00023221"/>
    </source>
</evidence>
<dbReference type="GO" id="GO:0008206">
    <property type="term" value="P:bile acid metabolic process"/>
    <property type="evidence" value="ECO:0007669"/>
    <property type="project" value="UniProtKB-ARBA"/>
</dbReference>
<dbReference type="GO" id="GO:0016491">
    <property type="term" value="F:oxidoreductase activity"/>
    <property type="evidence" value="ECO:0007669"/>
    <property type="project" value="UniProtKB-KW"/>
</dbReference>
<dbReference type="InterPro" id="IPR002347">
    <property type="entry name" value="SDR_fam"/>
</dbReference>
<dbReference type="PANTHER" id="PTHR42879">
    <property type="entry name" value="3-OXOACYL-(ACYL-CARRIER-PROTEIN) REDUCTASE"/>
    <property type="match status" value="1"/>
</dbReference>
<keyword evidence="3" id="KW-0443">Lipid metabolism</keyword>
<sequence>MKKALITGGATGIGKATAILLQQNGYDVYITYNQTKPDYEVNAIKCNLENIDEIESAVESIGRVDLLVNNAGVSIIKMINDITVEDYEKMTAVNERAVYFASKFSALKMIREQSGAIINISSMWGQVGASCETLYSMTKAGIIGLTKALAKELAPSNITVNCIAPGIIDTRMNNMFDAEELKEEVPLGRLGTPEEIAQAVLFLAESPYITGQILGVNGGAII</sequence>
<reference evidence="4 5" key="1">
    <citation type="submission" date="2017-02" db="EMBL/GenBank/DDBJ databases">
        <authorList>
            <person name="Peterson S.W."/>
        </authorList>
    </citation>
    <scope>NUCLEOTIDE SEQUENCE [LARGE SCALE GENOMIC DNA]</scope>
    <source>
        <strain evidence="4 5">ATCC 51222</strain>
    </source>
</reference>
<proteinExistence type="inferred from homology"/>
<dbReference type="RefSeq" id="WP_078768913.1">
    <property type="nucleotide sequence ID" value="NZ_FUWW01000018.1"/>
</dbReference>
<dbReference type="FunFam" id="3.40.50.720:FF:000084">
    <property type="entry name" value="Short-chain dehydrogenase reductase"/>
    <property type="match status" value="1"/>
</dbReference>
<dbReference type="Pfam" id="PF13561">
    <property type="entry name" value="adh_short_C2"/>
    <property type="match status" value="1"/>
</dbReference>
<evidence type="ECO:0000313" key="5">
    <source>
        <dbReference type="Proteomes" id="UP000190657"/>
    </source>
</evidence>